<dbReference type="OrthoDB" id="9775346at2"/>
<dbReference type="InterPro" id="IPR016024">
    <property type="entry name" value="ARM-type_fold"/>
</dbReference>
<proteinExistence type="predicted"/>
<dbReference type="eggNOG" id="COG4912">
    <property type="taxonomic scope" value="Bacteria"/>
</dbReference>
<dbReference type="Gene3D" id="1.20.1660.10">
    <property type="entry name" value="Hypothetical protein (EF3068)"/>
    <property type="match status" value="1"/>
</dbReference>
<dbReference type="SUPFAM" id="SSF48371">
    <property type="entry name" value="ARM repeat"/>
    <property type="match status" value="1"/>
</dbReference>
<dbReference type="HOGENOM" id="CLU_079880_1_0_4"/>
<dbReference type="STRING" id="159087.Daro_2742"/>
<dbReference type="PANTHER" id="PTHR34070:SF1">
    <property type="entry name" value="DNA ALKYLATION REPAIR PROTEIN"/>
    <property type="match status" value="1"/>
</dbReference>
<keyword evidence="1" id="KW-0326">Glycosidase</keyword>
<accession>Q47CF9</accession>
<keyword evidence="1" id="KW-0378">Hydrolase</keyword>
<reference evidence="1" key="1">
    <citation type="submission" date="2005-08" db="EMBL/GenBank/DDBJ databases">
        <title>Complete sequence of Dechloromonas aromatica RCB.</title>
        <authorList>
            <person name="Salinero K.K."/>
            <person name="Copeland A."/>
            <person name="Lucas S."/>
            <person name="Lapidus A."/>
            <person name="Barry K."/>
            <person name="Detter J.C."/>
            <person name="Glavina T."/>
            <person name="Hammon N."/>
            <person name="Israni S."/>
            <person name="Pitluck S."/>
            <person name="Di Bartolo G."/>
            <person name="Trong S."/>
            <person name="Schmutz J."/>
            <person name="Larimer F."/>
            <person name="Land M."/>
            <person name="Ivanova N."/>
            <person name="Richardson P."/>
        </authorList>
    </citation>
    <scope>NUCLEOTIDE SEQUENCE</scope>
    <source>
        <strain evidence="1">RCB</strain>
    </source>
</reference>
<name>Q47CF9_DECAR</name>
<dbReference type="PANTHER" id="PTHR34070">
    <property type="entry name" value="ARMADILLO-TYPE FOLD"/>
    <property type="match status" value="1"/>
</dbReference>
<sequence>MNDFAHQVELLLEPLADPGKACRMAAYMKGKFAFLGIQTPPRRQATLPLIRAFHGNLIEAAQALWALPQREYQYVAIDLLRHHSKSLGSEQLPALEELVRCNSWWDTVDGLAVTIGGIVFRQPELACRMDILITSPDLWLRRVALLHQLEWKERTDQARLFDYCRQCANEKDFFIRKAIGWALRQYARTNPEAVRSFLATHGKNLSGLSFREASKHL</sequence>
<evidence type="ECO:0000313" key="1">
    <source>
        <dbReference type="EMBL" id="AAZ47472.1"/>
    </source>
</evidence>
<dbReference type="GO" id="GO:0016798">
    <property type="term" value="F:hydrolase activity, acting on glycosyl bonds"/>
    <property type="evidence" value="ECO:0007669"/>
    <property type="project" value="UniProtKB-KW"/>
</dbReference>
<dbReference type="Pfam" id="PF08713">
    <property type="entry name" value="DNA_alkylation"/>
    <property type="match status" value="1"/>
</dbReference>
<protein>
    <submittedName>
        <fullName evidence="1">DNA-7-methylguanine glycosylase</fullName>
        <ecNumber evidence="1">3.2.2.-</ecNumber>
    </submittedName>
</protein>
<dbReference type="KEGG" id="dar:Daro_2742"/>
<organism evidence="1">
    <name type="scientific">Dechloromonas aromatica (strain RCB)</name>
    <dbReference type="NCBI Taxonomy" id="159087"/>
    <lineage>
        <taxon>Bacteria</taxon>
        <taxon>Pseudomonadati</taxon>
        <taxon>Pseudomonadota</taxon>
        <taxon>Betaproteobacteria</taxon>
        <taxon>Rhodocyclales</taxon>
        <taxon>Azonexaceae</taxon>
        <taxon>Dechloromonas</taxon>
    </lineage>
</organism>
<dbReference type="EC" id="3.2.2.-" evidence="1"/>
<dbReference type="EMBL" id="CP000089">
    <property type="protein sequence ID" value="AAZ47472.1"/>
    <property type="molecule type" value="Genomic_DNA"/>
</dbReference>
<dbReference type="InterPro" id="IPR014825">
    <property type="entry name" value="DNA_alkylation"/>
</dbReference>
<dbReference type="Gene3D" id="1.25.40.290">
    <property type="entry name" value="ARM repeat domains"/>
    <property type="match status" value="1"/>
</dbReference>
<dbReference type="CDD" id="cd07064">
    <property type="entry name" value="AlkD_like_1"/>
    <property type="match status" value="1"/>
</dbReference>
<gene>
    <name evidence="1" type="ordered locus">Daro_2742</name>
</gene>
<dbReference type="AlphaFoldDB" id="Q47CF9"/>